<dbReference type="RefSeq" id="WP_273378208.1">
    <property type="nucleotide sequence ID" value="NZ_PIUK01000023.1"/>
</dbReference>
<dbReference type="InterPro" id="IPR008767">
    <property type="entry name" value="Phage_SPP1_head-tail_adaptor"/>
</dbReference>
<gene>
    <name evidence="1" type="ORF">CWE10_04050</name>
</gene>
<dbReference type="EMBL" id="PIUK01000023">
    <property type="protein sequence ID" value="MBY6275381.1"/>
    <property type="molecule type" value="Genomic_DNA"/>
</dbReference>
<evidence type="ECO:0000313" key="2">
    <source>
        <dbReference type="Proteomes" id="UP000732377"/>
    </source>
</evidence>
<evidence type="ECO:0000313" key="1">
    <source>
        <dbReference type="EMBL" id="MBY6275381.1"/>
    </source>
</evidence>
<accession>A0A953I881</accession>
<dbReference type="Pfam" id="PF05521">
    <property type="entry name" value="Phage_HCP"/>
    <property type="match status" value="1"/>
</dbReference>
<comment type="caution">
    <text evidence="1">The sequence shown here is derived from an EMBL/GenBank/DDBJ whole genome shotgun (WGS) entry which is preliminary data.</text>
</comment>
<sequence length="108" mass="12173">MRAGDLRHRVTLQRSVTTRDAYGGEVESWQPVATVWAAVEPLSGREFFAASQVNAEVTGRIRIRYRPGVKPTMRAVLGERVFEILAVIDPQERHEELQLMVKEVLADG</sequence>
<dbReference type="NCBIfam" id="TIGR01563">
    <property type="entry name" value="gp16_SPP1"/>
    <property type="match status" value="1"/>
</dbReference>
<proteinExistence type="predicted"/>
<dbReference type="AlphaFoldDB" id="A0A953I881"/>
<dbReference type="Gene3D" id="2.40.10.270">
    <property type="entry name" value="Bacteriophage SPP1 head-tail adaptor protein"/>
    <property type="match status" value="1"/>
</dbReference>
<organism evidence="1 2">
    <name type="scientific">Symbiobacterium thermophilum</name>
    <dbReference type="NCBI Taxonomy" id="2734"/>
    <lineage>
        <taxon>Bacteria</taxon>
        <taxon>Bacillati</taxon>
        <taxon>Bacillota</taxon>
        <taxon>Clostridia</taxon>
        <taxon>Eubacteriales</taxon>
        <taxon>Symbiobacteriaceae</taxon>
        <taxon>Symbiobacterium</taxon>
    </lineage>
</organism>
<reference evidence="1" key="1">
    <citation type="submission" date="2017-11" db="EMBL/GenBank/DDBJ databases">
        <title>Three new genomes from thermophilic consortium.</title>
        <authorList>
            <person name="Quaggio R."/>
            <person name="Amgarten D."/>
            <person name="Setubal J.C."/>
        </authorList>
    </citation>
    <scope>NUCLEOTIDE SEQUENCE</scope>
    <source>
        <strain evidence="1">ZCTH01-B2</strain>
    </source>
</reference>
<dbReference type="Proteomes" id="UP000732377">
    <property type="component" value="Unassembled WGS sequence"/>
</dbReference>
<dbReference type="InterPro" id="IPR038666">
    <property type="entry name" value="SSP1_head-tail_sf"/>
</dbReference>
<name>A0A953I881_SYMTR</name>
<protein>
    <submittedName>
        <fullName evidence="1">Head-tail adaptor protein</fullName>
    </submittedName>
</protein>